<keyword evidence="8 12" id="KW-0067">ATP-binding</keyword>
<dbReference type="Gene3D" id="3.30.980.10">
    <property type="entry name" value="Threonyl-trna Synthetase, Chain A, domain 2"/>
    <property type="match status" value="1"/>
</dbReference>
<feature type="binding site" evidence="12">
    <location>
        <position position="672"/>
    </location>
    <ligand>
        <name>Zn(2+)</name>
        <dbReference type="ChEBI" id="CHEBI:29105"/>
    </ligand>
</feature>
<evidence type="ECO:0000256" key="9">
    <source>
        <dbReference type="ARBA" id="ARBA00022884"/>
    </source>
</evidence>
<name>A0A1F7WH79_9BACT</name>
<dbReference type="SUPFAM" id="SSF55186">
    <property type="entry name" value="ThrRS/AlaRS common domain"/>
    <property type="match status" value="1"/>
</dbReference>
<feature type="domain" description="Alanyl-transfer RNA synthetases family profile" evidence="14">
    <location>
        <begin position="4"/>
        <end position="715"/>
    </location>
</feature>
<dbReference type="FunFam" id="3.30.930.10:FF:000004">
    <property type="entry name" value="Alanine--tRNA ligase"/>
    <property type="match status" value="1"/>
</dbReference>
<dbReference type="Pfam" id="PF07973">
    <property type="entry name" value="tRNA_SAD"/>
    <property type="match status" value="1"/>
</dbReference>
<dbReference type="GO" id="GO:0008270">
    <property type="term" value="F:zinc ion binding"/>
    <property type="evidence" value="ECO:0007669"/>
    <property type="project" value="UniProtKB-UniRule"/>
</dbReference>
<evidence type="ECO:0000256" key="8">
    <source>
        <dbReference type="ARBA" id="ARBA00022840"/>
    </source>
</evidence>
<keyword evidence="7 12" id="KW-0862">Zinc</keyword>
<evidence type="ECO:0000256" key="6">
    <source>
        <dbReference type="ARBA" id="ARBA00022741"/>
    </source>
</evidence>
<dbReference type="InterPro" id="IPR012947">
    <property type="entry name" value="tRNA_SAD"/>
</dbReference>
<dbReference type="CDD" id="cd00673">
    <property type="entry name" value="AlaRS_core"/>
    <property type="match status" value="1"/>
</dbReference>
<dbReference type="NCBIfam" id="TIGR00344">
    <property type="entry name" value="alaS"/>
    <property type="match status" value="1"/>
</dbReference>
<dbReference type="InterPro" id="IPR009000">
    <property type="entry name" value="Transl_B-barrel_sf"/>
</dbReference>
<dbReference type="PANTHER" id="PTHR11777:SF9">
    <property type="entry name" value="ALANINE--TRNA LIGASE, CYTOPLASMIC"/>
    <property type="match status" value="1"/>
</dbReference>
<keyword evidence="12" id="KW-0963">Cytoplasm</keyword>
<dbReference type="SUPFAM" id="SSF50447">
    <property type="entry name" value="Translation proteins"/>
    <property type="match status" value="1"/>
</dbReference>
<dbReference type="Gene3D" id="6.10.250.550">
    <property type="match status" value="1"/>
</dbReference>
<keyword evidence="3 12" id="KW-0820">tRNA-binding</keyword>
<feature type="binding site" evidence="12">
    <location>
        <position position="676"/>
    </location>
    <ligand>
        <name>Zn(2+)</name>
        <dbReference type="ChEBI" id="CHEBI:29105"/>
    </ligand>
</feature>
<dbReference type="Pfam" id="PF01411">
    <property type="entry name" value="tRNA-synt_2c"/>
    <property type="match status" value="1"/>
</dbReference>
<keyword evidence="13" id="KW-0175">Coiled coil</keyword>
<dbReference type="InterPro" id="IPR002318">
    <property type="entry name" value="Ala-tRNA-lgiase_IIc"/>
</dbReference>
<keyword evidence="4 12" id="KW-0436">Ligase</keyword>
<dbReference type="InterPro" id="IPR050058">
    <property type="entry name" value="Ala-tRNA_ligase"/>
</dbReference>
<evidence type="ECO:0000256" key="2">
    <source>
        <dbReference type="ARBA" id="ARBA00008226"/>
    </source>
</evidence>
<evidence type="ECO:0000259" key="14">
    <source>
        <dbReference type="PROSITE" id="PS50860"/>
    </source>
</evidence>
<accession>A0A1F7WH79</accession>
<dbReference type="InterPro" id="IPR018164">
    <property type="entry name" value="Ala-tRNA-synth_IIc_N"/>
</dbReference>
<dbReference type="EC" id="6.1.1.7" evidence="12"/>
<dbReference type="Gene3D" id="2.40.30.130">
    <property type="match status" value="1"/>
</dbReference>
<dbReference type="HAMAP" id="MF_00036_B">
    <property type="entry name" value="Ala_tRNA_synth_B"/>
    <property type="match status" value="1"/>
</dbReference>
<comment type="function">
    <text evidence="12">Catalyzes the attachment of alanine to tRNA(Ala) in a two-step reaction: alanine is first activated by ATP to form Ala-AMP and then transferred to the acceptor end of tRNA(Ala). Also edits incorrectly charged Ser-tRNA(Ala) and Gly-tRNA(Ala) via its editing domain.</text>
</comment>
<dbReference type="SMART" id="SM00863">
    <property type="entry name" value="tRNA_SAD"/>
    <property type="match status" value="1"/>
</dbReference>
<feature type="coiled-coil region" evidence="13">
    <location>
        <begin position="731"/>
        <end position="765"/>
    </location>
</feature>
<dbReference type="FunFam" id="3.10.310.40:FF:000001">
    <property type="entry name" value="Alanine--tRNA ligase"/>
    <property type="match status" value="1"/>
</dbReference>
<dbReference type="FunFam" id="3.30.980.10:FF:000004">
    <property type="entry name" value="Alanine--tRNA ligase, cytoplasmic"/>
    <property type="match status" value="1"/>
</dbReference>
<dbReference type="SUPFAM" id="SSF55681">
    <property type="entry name" value="Class II aaRS and biotin synthetases"/>
    <property type="match status" value="1"/>
</dbReference>
<evidence type="ECO:0000256" key="7">
    <source>
        <dbReference type="ARBA" id="ARBA00022833"/>
    </source>
</evidence>
<comment type="domain">
    <text evidence="12">Consists of three domains; the N-terminal catalytic domain, the editing domain and the C-terminal C-Ala domain. The editing domain removes incorrectly charged amino acids, while the C-Ala domain, along with tRNA(Ala), serves as a bridge to cooperatively bring together the editing and aminoacylation centers thus stimulating deacylation of misacylated tRNAs.</text>
</comment>
<evidence type="ECO:0000256" key="1">
    <source>
        <dbReference type="ARBA" id="ARBA00004496"/>
    </source>
</evidence>
<evidence type="ECO:0000256" key="13">
    <source>
        <dbReference type="SAM" id="Coils"/>
    </source>
</evidence>
<dbReference type="InterPro" id="IPR023033">
    <property type="entry name" value="Ala_tRNA_ligase_euk/bac"/>
</dbReference>
<comment type="subcellular location">
    <subcellularLocation>
        <location evidence="1 12">Cytoplasm</location>
    </subcellularLocation>
</comment>
<sequence>MSKMNGDSIRREFLNFFKKKNHQVKPSASLIPHGDSTLLFTSAGMVPFKDQFFGKGLTDDNRRAASCQKCLRETDLESVGRTSRHQTFFEMLGNFSFGDYFKREAITWAWEFVTEVLKFDQSRLYVSIFESDEETFEIWSKEIGIDPKRIVRLGEKDNFWKMGDTGPCGPCSEIYIDMGESRGCKKPDCFVGCSCDRYIEFWNLVFTQYNRKEDGTLEPLPRTNIDTGMGLERVASIAQGVTTNFDTDLIRPIITFIEDLANVDYGYYEDKDVSFRIIADHARAVTIAMSDGIFPSNEGRGYVIRRLMRRAIRHGKLLGINSSFMHKLVAVVISILKNGYPEITRQRESLTKMVRAEEEKFQQTLDHGCRILDEIMVKKAETKQDISGAEAFMLFDTYGFPLELTLEIAREKNMSVNVDEFNASMESQRERARSKSSHISAAKESGAATLYDELLASSARTQFLGYEREQSDAAVVFISKEGRKVSSASTGDEIEIILDKTPFYGESGGQVGDSGALFNDVATLEVSSVYKPNAQLFAHVCRVVSGEIKAGDKITAKVNDISRMKIRAAHTATHILHAALRSALGEHVKQAGSKVEQGRLRFDFTHFEAVDPEVLKAIENRVNDVIRGCMGVATKVSTLEDAQKEGAMALFDEKYGDTVRVVSVGNYSKELCGGTHVSNSGQIGLVKILSETALAAGVRRIEALVAEEALNYLKEVEDKVKNISSLLKCPVVEVEEAINKMQAAFKGVEKENVSLKRQLATIKAKTLADNAHSIGGYKVIVSTLDGLSDEDLRGVCDILLERVKSGVVILSSKMEPKVIFSGKASEDAVKAGIHVGKLIGEVAKICGGGGGGKPNMAMAGGKNPEMVSEALKFAAKTITAALSPKQNSIVD</sequence>
<feature type="binding site" evidence="12">
    <location>
        <position position="570"/>
    </location>
    <ligand>
        <name>Zn(2+)</name>
        <dbReference type="ChEBI" id="CHEBI:29105"/>
    </ligand>
</feature>
<keyword evidence="11 12" id="KW-0030">Aminoacyl-tRNA synthetase</keyword>
<dbReference type="SUPFAM" id="SSF101353">
    <property type="entry name" value="Putative anticodon-binding domain of alanyl-tRNA synthetase (AlaRS)"/>
    <property type="match status" value="1"/>
</dbReference>
<keyword evidence="5 12" id="KW-0479">Metal-binding</keyword>
<evidence type="ECO:0000256" key="12">
    <source>
        <dbReference type="HAMAP-Rule" id="MF_00036"/>
    </source>
</evidence>
<evidence type="ECO:0000256" key="4">
    <source>
        <dbReference type="ARBA" id="ARBA00022598"/>
    </source>
</evidence>
<evidence type="ECO:0000313" key="15">
    <source>
        <dbReference type="EMBL" id="OGM02151.1"/>
    </source>
</evidence>
<comment type="catalytic activity">
    <reaction evidence="12">
        <text>tRNA(Ala) + L-alanine + ATP = L-alanyl-tRNA(Ala) + AMP + diphosphate</text>
        <dbReference type="Rhea" id="RHEA:12540"/>
        <dbReference type="Rhea" id="RHEA-COMP:9657"/>
        <dbReference type="Rhea" id="RHEA-COMP:9923"/>
        <dbReference type="ChEBI" id="CHEBI:30616"/>
        <dbReference type="ChEBI" id="CHEBI:33019"/>
        <dbReference type="ChEBI" id="CHEBI:57972"/>
        <dbReference type="ChEBI" id="CHEBI:78442"/>
        <dbReference type="ChEBI" id="CHEBI:78497"/>
        <dbReference type="ChEBI" id="CHEBI:456215"/>
        <dbReference type="EC" id="6.1.1.7"/>
    </reaction>
</comment>
<keyword evidence="6 12" id="KW-0547">Nucleotide-binding</keyword>
<dbReference type="GO" id="GO:0000049">
    <property type="term" value="F:tRNA binding"/>
    <property type="evidence" value="ECO:0007669"/>
    <property type="project" value="UniProtKB-KW"/>
</dbReference>
<dbReference type="AlphaFoldDB" id="A0A1F7WH79"/>
<dbReference type="Gene3D" id="3.30.930.10">
    <property type="entry name" value="Bira Bifunctional Protein, Domain 2"/>
    <property type="match status" value="1"/>
</dbReference>
<evidence type="ECO:0000256" key="3">
    <source>
        <dbReference type="ARBA" id="ARBA00022555"/>
    </source>
</evidence>
<reference evidence="15 16" key="1">
    <citation type="journal article" date="2016" name="Nat. Commun.">
        <title>Thousands of microbial genomes shed light on interconnected biogeochemical processes in an aquifer system.</title>
        <authorList>
            <person name="Anantharaman K."/>
            <person name="Brown C.T."/>
            <person name="Hug L.A."/>
            <person name="Sharon I."/>
            <person name="Castelle C.J."/>
            <person name="Probst A.J."/>
            <person name="Thomas B.C."/>
            <person name="Singh A."/>
            <person name="Wilkins M.J."/>
            <person name="Karaoz U."/>
            <person name="Brodie E.L."/>
            <person name="Williams K.H."/>
            <person name="Hubbard S.S."/>
            <person name="Banfield J.F."/>
        </authorList>
    </citation>
    <scope>NUCLEOTIDE SEQUENCE [LARGE SCALE GENOMIC DNA]</scope>
</reference>
<keyword evidence="10 12" id="KW-0648">Protein biosynthesis</keyword>
<dbReference type="GO" id="GO:0005829">
    <property type="term" value="C:cytosol"/>
    <property type="evidence" value="ECO:0007669"/>
    <property type="project" value="TreeGrafter"/>
</dbReference>
<comment type="caution">
    <text evidence="15">The sequence shown here is derived from an EMBL/GenBank/DDBJ whole genome shotgun (WGS) entry which is preliminary data.</text>
</comment>
<dbReference type="PANTHER" id="PTHR11777">
    <property type="entry name" value="ALANYL-TRNA SYNTHETASE"/>
    <property type="match status" value="1"/>
</dbReference>
<dbReference type="InterPro" id="IPR018162">
    <property type="entry name" value="Ala-tRNA-ligase_IIc_anticod-bd"/>
</dbReference>
<comment type="similarity">
    <text evidence="2 12">Belongs to the class-II aminoacyl-tRNA synthetase family.</text>
</comment>
<dbReference type="Proteomes" id="UP000178735">
    <property type="component" value="Unassembled WGS sequence"/>
</dbReference>
<keyword evidence="9 12" id="KW-0694">RNA-binding</keyword>
<evidence type="ECO:0000256" key="10">
    <source>
        <dbReference type="ARBA" id="ARBA00022917"/>
    </source>
</evidence>
<proteinExistence type="inferred from homology"/>
<dbReference type="GO" id="GO:0002161">
    <property type="term" value="F:aminoacyl-tRNA deacylase activity"/>
    <property type="evidence" value="ECO:0007669"/>
    <property type="project" value="TreeGrafter"/>
</dbReference>
<feature type="binding site" evidence="12">
    <location>
        <position position="574"/>
    </location>
    <ligand>
        <name>Zn(2+)</name>
        <dbReference type="ChEBI" id="CHEBI:29105"/>
    </ligand>
</feature>
<dbReference type="GO" id="GO:0005524">
    <property type="term" value="F:ATP binding"/>
    <property type="evidence" value="ECO:0007669"/>
    <property type="project" value="UniProtKB-UniRule"/>
</dbReference>
<dbReference type="STRING" id="1817813.A2008_02420"/>
<dbReference type="Gene3D" id="3.30.54.20">
    <property type="match status" value="1"/>
</dbReference>
<organism evidence="15 16">
    <name type="scientific">Candidatus Wallbacteria bacterium GWC2_49_35</name>
    <dbReference type="NCBI Taxonomy" id="1817813"/>
    <lineage>
        <taxon>Bacteria</taxon>
        <taxon>Candidatus Walliibacteriota</taxon>
    </lineage>
</organism>
<dbReference type="FunFam" id="3.30.54.20:FF:000001">
    <property type="entry name" value="Alanine--tRNA ligase"/>
    <property type="match status" value="1"/>
</dbReference>
<dbReference type="InterPro" id="IPR045864">
    <property type="entry name" value="aa-tRNA-synth_II/BPL/LPL"/>
</dbReference>
<evidence type="ECO:0000256" key="11">
    <source>
        <dbReference type="ARBA" id="ARBA00023146"/>
    </source>
</evidence>
<dbReference type="InterPro" id="IPR018163">
    <property type="entry name" value="Thr/Ala-tRNA-synth_IIc_edit"/>
</dbReference>
<gene>
    <name evidence="12" type="primary">alaS</name>
    <name evidence="15" type="ORF">A2008_02420</name>
</gene>
<dbReference type="EMBL" id="MGFH01000215">
    <property type="protein sequence ID" value="OGM02151.1"/>
    <property type="molecule type" value="Genomic_DNA"/>
</dbReference>
<dbReference type="GO" id="GO:0006419">
    <property type="term" value="P:alanyl-tRNA aminoacylation"/>
    <property type="evidence" value="ECO:0007669"/>
    <property type="project" value="UniProtKB-UniRule"/>
</dbReference>
<dbReference type="Gene3D" id="3.10.310.40">
    <property type="match status" value="1"/>
</dbReference>
<dbReference type="GO" id="GO:0004813">
    <property type="term" value="F:alanine-tRNA ligase activity"/>
    <property type="evidence" value="ECO:0007669"/>
    <property type="project" value="UniProtKB-UniRule"/>
</dbReference>
<comment type="cofactor">
    <cofactor evidence="12">
        <name>Zn(2+)</name>
        <dbReference type="ChEBI" id="CHEBI:29105"/>
    </cofactor>
    <text evidence="12">Binds 1 zinc ion per subunit.</text>
</comment>
<dbReference type="Pfam" id="PF02272">
    <property type="entry name" value="DHHA1"/>
    <property type="match status" value="1"/>
</dbReference>
<dbReference type="PROSITE" id="PS50860">
    <property type="entry name" value="AA_TRNA_LIGASE_II_ALA"/>
    <property type="match status" value="1"/>
</dbReference>
<protein>
    <recommendedName>
        <fullName evidence="12">Alanine--tRNA ligase</fullName>
        <ecNumber evidence="12">6.1.1.7</ecNumber>
    </recommendedName>
    <alternativeName>
        <fullName evidence="12">Alanyl-tRNA synthetase</fullName>
        <shortName evidence="12">AlaRS</shortName>
    </alternativeName>
</protein>
<dbReference type="FunFam" id="2.40.30.130:FF:000001">
    <property type="entry name" value="Alanine--tRNA ligase"/>
    <property type="match status" value="1"/>
</dbReference>
<evidence type="ECO:0000256" key="5">
    <source>
        <dbReference type="ARBA" id="ARBA00022723"/>
    </source>
</evidence>
<dbReference type="InterPro" id="IPR003156">
    <property type="entry name" value="DHHA1_dom"/>
</dbReference>
<dbReference type="PRINTS" id="PR00980">
    <property type="entry name" value="TRNASYNTHALA"/>
</dbReference>
<evidence type="ECO:0000313" key="16">
    <source>
        <dbReference type="Proteomes" id="UP000178735"/>
    </source>
</evidence>
<dbReference type="InterPro" id="IPR018165">
    <property type="entry name" value="Ala-tRNA-synth_IIc_core"/>
</dbReference>